<evidence type="ECO:0000313" key="1">
    <source>
        <dbReference type="EMBL" id="CAB4620737.1"/>
    </source>
</evidence>
<dbReference type="SUPFAM" id="SSF89796">
    <property type="entry name" value="CoA-transferase family III (CaiB/BaiF)"/>
    <property type="match status" value="2"/>
</dbReference>
<dbReference type="Pfam" id="PF02515">
    <property type="entry name" value="CoA_transf_3"/>
    <property type="match status" value="2"/>
</dbReference>
<proteinExistence type="predicted"/>
<dbReference type="AlphaFoldDB" id="A0A6J6I927"/>
<dbReference type="PANTHER" id="PTHR48228:SF5">
    <property type="entry name" value="ALPHA-METHYLACYL-COA RACEMASE"/>
    <property type="match status" value="1"/>
</dbReference>
<dbReference type="InterPro" id="IPR023606">
    <property type="entry name" value="CoA-Trfase_III_dom_1_sf"/>
</dbReference>
<dbReference type="Gene3D" id="3.40.50.10540">
    <property type="entry name" value="Crotonobetainyl-coa:carnitine coa-transferase, domain 1"/>
    <property type="match status" value="3"/>
</dbReference>
<dbReference type="PANTHER" id="PTHR48228">
    <property type="entry name" value="SUCCINYL-COA--D-CITRAMALATE COA-TRANSFERASE"/>
    <property type="match status" value="1"/>
</dbReference>
<organism evidence="1">
    <name type="scientific">freshwater metagenome</name>
    <dbReference type="NCBI Taxonomy" id="449393"/>
    <lineage>
        <taxon>unclassified sequences</taxon>
        <taxon>metagenomes</taxon>
        <taxon>ecological metagenomes</taxon>
    </lineage>
</organism>
<sequence>MPVMAGVLGGIRVIDLTSGISGPMATMLLSDYGADVVKVEPPGGDPTRNTETGARVWARGKRSIELDIHDEAQREQLLALIDRADVLVENFDLGVTESLGLDWETLRARNPRLVMCSITPYGRHVDFKNRPGIDALVAARTGLHWEQRGWVGTSIGRICGLPVELEDLDIPPGCFDGPDREGPLYPQSRWPSLGASFLALTGINAALRARLHTGRGQWVETSLLQGVLVSTAGGWQRPEHPEADGYMCWIFDPRGSKGHFQCADGKWIQNWVPNPSFALGVSQGDTISVDDRINKPTDDPTRIGPDYSELVVLAHYHAQMKAAYAKYPSKEWLEAAAQVGIPMQPTRRPEDALNDQALIDEGIVVTLDDPEVGPIRQVGLVYGMSKTPGMVQGPAPTVGQHTDEILAELLNPFAATPTTPSGDLKAPLDGVLVLDLGLAIAGPFSNQLLSDLGATVIKVNTVYDTFWHSTHIAYTANRGKQSISINLKDPRGLAVLHELVKRADIVQHNMRYEAAIRLGVDYESLVTIKPDLIYCHSSGFDKSRAHLPGNDQTGACLAGVEYEDGGMANGGKPIWSLTSFGDTGNGFLAANAMIQAIYHRELTGEGQFLSTSILAACLLNSSYAWVDAETGEGVDRPKIDALMFGTGPRTRLYKTADRWICLAVQNDEQWHAVERSLGIDGLTSMDNGHAIETLSAALRVLAASEAFRLLDDAGVPCEIEDDQFAMRLFDDPQFRDAGLVTTLQQAQVGRFEQFGHMWTFSETPTRIAGPPLIVGHDTVDIMSEIGFAQGDIDSLLADGVILQSTLRQERAL</sequence>
<dbReference type="GO" id="GO:0003824">
    <property type="term" value="F:catalytic activity"/>
    <property type="evidence" value="ECO:0007669"/>
    <property type="project" value="InterPro"/>
</dbReference>
<protein>
    <submittedName>
        <fullName evidence="1">Unannotated protein</fullName>
    </submittedName>
</protein>
<accession>A0A6J6I927</accession>
<gene>
    <name evidence="1" type="ORF">UFOPK1906_00749</name>
</gene>
<dbReference type="InterPro" id="IPR003673">
    <property type="entry name" value="CoA-Trfase_fam_III"/>
</dbReference>
<dbReference type="InterPro" id="IPR044855">
    <property type="entry name" value="CoA-Trfase_III_dom3_sf"/>
</dbReference>
<dbReference type="EMBL" id="CAEZVC010000035">
    <property type="protein sequence ID" value="CAB4620737.1"/>
    <property type="molecule type" value="Genomic_DNA"/>
</dbReference>
<reference evidence="1" key="1">
    <citation type="submission" date="2020-05" db="EMBL/GenBank/DDBJ databases">
        <authorList>
            <person name="Chiriac C."/>
            <person name="Salcher M."/>
            <person name="Ghai R."/>
            <person name="Kavagutti S V."/>
        </authorList>
    </citation>
    <scope>NUCLEOTIDE SEQUENCE</scope>
</reference>
<name>A0A6J6I927_9ZZZZ</name>
<dbReference type="InterPro" id="IPR050509">
    <property type="entry name" value="CoA-transferase_III"/>
</dbReference>
<dbReference type="Gene3D" id="3.30.1540.10">
    <property type="entry name" value="formyl-coa transferase, domain 3"/>
    <property type="match status" value="1"/>
</dbReference>